<feature type="transmembrane region" description="Helical" evidence="1">
    <location>
        <begin position="171"/>
        <end position="192"/>
    </location>
</feature>
<dbReference type="Proteomes" id="UP000254150">
    <property type="component" value="Unassembled WGS sequence"/>
</dbReference>
<reference evidence="2 3" key="1">
    <citation type="submission" date="2018-06" db="EMBL/GenBank/DDBJ databases">
        <authorList>
            <consortium name="Pathogen Informatics"/>
            <person name="Doyle S."/>
        </authorList>
    </citation>
    <scope>NUCLEOTIDE SEQUENCE [LARGE SCALE GENOMIC DNA]</scope>
    <source>
        <strain evidence="2 3">NCTC7807</strain>
    </source>
</reference>
<keyword evidence="1" id="KW-1133">Transmembrane helix</keyword>
<dbReference type="RefSeq" id="WP_229830766.1">
    <property type="nucleotide sequence ID" value="NZ_UHID01000006.1"/>
</dbReference>
<name>A0A380NZY6_STRGR</name>
<sequence>MRTGSAESAYQERDAYLAAVERAAAELADDRRRALVADVAVRIDRGLDGRPGAMSEVLAELGDPRAVAAGVPVAGRAPGAAGRRSRVHPAVPVGLIAGSYALALVLQLAGAPTGVLSVALLLRLTGVVLLCTSLFWGPGRKVAGALVTLVLPAAANLLWNRELSGEDSLALRVLADVCQVLCVVGGAAWLWWTRRKA</sequence>
<feature type="transmembrane region" description="Helical" evidence="1">
    <location>
        <begin position="115"/>
        <end position="135"/>
    </location>
</feature>
<dbReference type="GeneID" id="95074020"/>
<evidence type="ECO:0000313" key="2">
    <source>
        <dbReference type="EMBL" id="SUP57971.1"/>
    </source>
</evidence>
<protein>
    <submittedName>
        <fullName evidence="2">Membrane protein</fullName>
    </submittedName>
</protein>
<feature type="transmembrane region" description="Helical" evidence="1">
    <location>
        <begin position="142"/>
        <end position="159"/>
    </location>
</feature>
<accession>A0A380NZY6</accession>
<dbReference type="Pfam" id="PF22564">
    <property type="entry name" value="HAAS"/>
    <property type="match status" value="1"/>
</dbReference>
<gene>
    <name evidence="2" type="ORF">NCTC7807_03463</name>
</gene>
<evidence type="ECO:0000313" key="3">
    <source>
        <dbReference type="Proteomes" id="UP000254150"/>
    </source>
</evidence>
<feature type="transmembrane region" description="Helical" evidence="1">
    <location>
        <begin position="90"/>
        <end position="109"/>
    </location>
</feature>
<keyword evidence="1" id="KW-0812">Transmembrane</keyword>
<proteinExistence type="predicted"/>
<keyword evidence="1" id="KW-0472">Membrane</keyword>
<evidence type="ECO:0000256" key="1">
    <source>
        <dbReference type="SAM" id="Phobius"/>
    </source>
</evidence>
<dbReference type="EMBL" id="UHID01000006">
    <property type="protein sequence ID" value="SUP57971.1"/>
    <property type="molecule type" value="Genomic_DNA"/>
</dbReference>
<dbReference type="AlphaFoldDB" id="A0A380NZY6"/>
<organism evidence="2 3">
    <name type="scientific">Streptomyces griseus</name>
    <dbReference type="NCBI Taxonomy" id="1911"/>
    <lineage>
        <taxon>Bacteria</taxon>
        <taxon>Bacillati</taxon>
        <taxon>Actinomycetota</taxon>
        <taxon>Actinomycetes</taxon>
        <taxon>Kitasatosporales</taxon>
        <taxon>Streptomycetaceae</taxon>
        <taxon>Streptomyces</taxon>
    </lineage>
</organism>